<evidence type="ECO:0000256" key="1">
    <source>
        <dbReference type="SAM" id="Phobius"/>
    </source>
</evidence>
<keyword evidence="1" id="KW-1133">Transmembrane helix</keyword>
<dbReference type="Proteomes" id="UP000706333">
    <property type="component" value="Unassembled WGS sequence"/>
</dbReference>
<reference evidence="2" key="1">
    <citation type="submission" date="2017-05" db="EMBL/GenBank/DDBJ databases">
        <authorList>
            <person name="Imhoff J.F."/>
            <person name="Rahn T."/>
            <person name="Kuenzel S."/>
            <person name="Neulinger S.C."/>
        </authorList>
    </citation>
    <scope>NUCLEOTIDE SEQUENCE</scope>
    <source>
        <strain evidence="2">LMG 28126</strain>
    </source>
</reference>
<evidence type="ECO:0008006" key="4">
    <source>
        <dbReference type="Google" id="ProtNLM"/>
    </source>
</evidence>
<feature type="transmembrane region" description="Helical" evidence="1">
    <location>
        <begin position="12"/>
        <end position="32"/>
    </location>
</feature>
<evidence type="ECO:0000313" key="2">
    <source>
        <dbReference type="EMBL" id="MBK5926194.1"/>
    </source>
</evidence>
<name>A0A934TGY2_9RHOB</name>
<accession>A0A934TGY2</accession>
<dbReference type="RefSeq" id="WP_201155776.1">
    <property type="nucleotide sequence ID" value="NZ_NHSD01000108.1"/>
</dbReference>
<dbReference type="EMBL" id="NHSD01000108">
    <property type="protein sequence ID" value="MBK5926194.1"/>
    <property type="molecule type" value="Genomic_DNA"/>
</dbReference>
<reference evidence="2" key="2">
    <citation type="journal article" date="2020" name="Microorganisms">
        <title>Osmotic Adaptation and Compatible Solute Biosynthesis of Phototrophic Bacteria as Revealed from Genome Analyses.</title>
        <authorList>
            <person name="Imhoff J.F."/>
            <person name="Rahn T."/>
            <person name="Kunzel S."/>
            <person name="Keller A."/>
            <person name="Neulinger S.C."/>
        </authorList>
    </citation>
    <scope>NUCLEOTIDE SEQUENCE</scope>
    <source>
        <strain evidence="2">LMG 28126</strain>
    </source>
</reference>
<feature type="transmembrane region" description="Helical" evidence="1">
    <location>
        <begin position="44"/>
        <end position="65"/>
    </location>
</feature>
<keyword evidence="1" id="KW-0472">Membrane</keyword>
<comment type="caution">
    <text evidence="2">The sequence shown here is derived from an EMBL/GenBank/DDBJ whole genome shotgun (WGS) entry which is preliminary data.</text>
</comment>
<dbReference type="InterPro" id="IPR021265">
    <property type="entry name" value="DUF2842"/>
</dbReference>
<evidence type="ECO:0000313" key="3">
    <source>
        <dbReference type="Proteomes" id="UP000706333"/>
    </source>
</evidence>
<keyword evidence="1" id="KW-0812">Transmembrane</keyword>
<dbReference type="Pfam" id="PF11003">
    <property type="entry name" value="DUF2842"/>
    <property type="match status" value="1"/>
</dbReference>
<sequence>MPKLSHKARKRWSIFVLLVGIPVYAVVAVTVVEMFDRPHFLLEALIYLVLGVVWALPLRFVFLGVGREDPDAPRD</sequence>
<dbReference type="AlphaFoldDB" id="A0A934TGY2"/>
<gene>
    <name evidence="2" type="ORF">CCR87_02305</name>
</gene>
<organism evidence="2 3">
    <name type="scientific">Rhodobaculum claviforme</name>
    <dbReference type="NCBI Taxonomy" id="1549854"/>
    <lineage>
        <taxon>Bacteria</taxon>
        <taxon>Pseudomonadati</taxon>
        <taxon>Pseudomonadota</taxon>
        <taxon>Alphaproteobacteria</taxon>
        <taxon>Rhodobacterales</taxon>
        <taxon>Paracoccaceae</taxon>
        <taxon>Rhodobaculum</taxon>
    </lineage>
</organism>
<proteinExistence type="predicted"/>
<keyword evidence="3" id="KW-1185">Reference proteome</keyword>
<protein>
    <recommendedName>
        <fullName evidence="4">DUF2842 domain-containing protein</fullName>
    </recommendedName>
</protein>